<feature type="transmembrane region" description="Helical" evidence="5">
    <location>
        <begin position="88"/>
        <end position="109"/>
    </location>
</feature>
<evidence type="ECO:0000259" key="6">
    <source>
        <dbReference type="Pfam" id="PF00892"/>
    </source>
</evidence>
<dbReference type="OrthoDB" id="7158585at2"/>
<feature type="transmembrane region" description="Helical" evidence="5">
    <location>
        <begin position="35"/>
        <end position="53"/>
    </location>
</feature>
<evidence type="ECO:0000256" key="1">
    <source>
        <dbReference type="ARBA" id="ARBA00004141"/>
    </source>
</evidence>
<proteinExistence type="predicted"/>
<evidence type="ECO:0000256" key="3">
    <source>
        <dbReference type="ARBA" id="ARBA00022989"/>
    </source>
</evidence>
<evidence type="ECO:0000313" key="8">
    <source>
        <dbReference type="Proteomes" id="UP000277424"/>
    </source>
</evidence>
<feature type="domain" description="EamA" evidence="6">
    <location>
        <begin position="8"/>
        <end position="131"/>
    </location>
</feature>
<gene>
    <name evidence="7" type="ORF">BCL74_2553</name>
</gene>
<keyword evidence="4 5" id="KW-0472">Membrane</keyword>
<feature type="transmembrane region" description="Helical" evidence="5">
    <location>
        <begin position="203"/>
        <end position="225"/>
    </location>
</feature>
<evidence type="ECO:0000256" key="4">
    <source>
        <dbReference type="ARBA" id="ARBA00023136"/>
    </source>
</evidence>
<feature type="transmembrane region" description="Helical" evidence="5">
    <location>
        <begin position="172"/>
        <end position="191"/>
    </location>
</feature>
<feature type="transmembrane region" description="Helical" evidence="5">
    <location>
        <begin position="141"/>
        <end position="160"/>
    </location>
</feature>
<dbReference type="InterPro" id="IPR000620">
    <property type="entry name" value="EamA_dom"/>
</dbReference>
<dbReference type="GO" id="GO:0016020">
    <property type="term" value="C:membrane"/>
    <property type="evidence" value="ECO:0007669"/>
    <property type="project" value="UniProtKB-SubCell"/>
</dbReference>
<dbReference type="RefSeq" id="WP_121220492.1">
    <property type="nucleotide sequence ID" value="NZ_RBIG01000002.1"/>
</dbReference>
<evidence type="ECO:0000313" key="7">
    <source>
        <dbReference type="EMBL" id="RKQ70603.1"/>
    </source>
</evidence>
<sequence>MNMSLRDIALIIFVMAVWGANFGVSKLGLQELPPLLLVGLRFALTALFLVPFTRLPRDKMLPVLLLSTTLGLLHFALMFTGLQKVDASTAAIAVQIQVPFSALLAAIFFKDKLGWRRALGMALAIAGVVLLAGEPQTSSNILYLGMILTASMIWAVSAIQMKQLSDLDTLTLNGWMGLFAAPQLLVGSWLLEDGQVEAIASAGWQGWGAVAFMAVAVTIIGYGIWMQMLRRYQVNQVMPFTLLAPMFGVLAGVIMLGESLSLLKLAGGALTILGVAIITVRRPQQAQPVAPRS</sequence>
<dbReference type="InterPro" id="IPR037185">
    <property type="entry name" value="EmrE-like"/>
</dbReference>
<feature type="transmembrane region" description="Helical" evidence="5">
    <location>
        <begin position="262"/>
        <end position="280"/>
    </location>
</feature>
<feature type="transmembrane region" description="Helical" evidence="5">
    <location>
        <begin position="118"/>
        <end position="135"/>
    </location>
</feature>
<evidence type="ECO:0000256" key="2">
    <source>
        <dbReference type="ARBA" id="ARBA00022692"/>
    </source>
</evidence>
<dbReference type="PANTHER" id="PTHR32322:SF9">
    <property type="entry name" value="AMINO-ACID METABOLITE EFFLUX PUMP-RELATED"/>
    <property type="match status" value="1"/>
</dbReference>
<keyword evidence="3 5" id="KW-1133">Transmembrane helix</keyword>
<organism evidence="7 8">
    <name type="scientific">Oceanibaculum indicum</name>
    <dbReference type="NCBI Taxonomy" id="526216"/>
    <lineage>
        <taxon>Bacteria</taxon>
        <taxon>Pseudomonadati</taxon>
        <taxon>Pseudomonadota</taxon>
        <taxon>Alphaproteobacteria</taxon>
        <taxon>Rhodospirillales</taxon>
        <taxon>Oceanibaculaceae</taxon>
        <taxon>Oceanibaculum</taxon>
    </lineage>
</organism>
<dbReference type="InterPro" id="IPR050638">
    <property type="entry name" value="AA-Vitamin_Transporters"/>
</dbReference>
<dbReference type="AlphaFoldDB" id="A0A420WHY4"/>
<dbReference type="EMBL" id="RBIG01000002">
    <property type="protein sequence ID" value="RKQ70603.1"/>
    <property type="molecule type" value="Genomic_DNA"/>
</dbReference>
<feature type="transmembrane region" description="Helical" evidence="5">
    <location>
        <begin position="237"/>
        <end position="256"/>
    </location>
</feature>
<protein>
    <submittedName>
        <fullName evidence="7">O-acetylserine/cysteine efflux transporter</fullName>
    </submittedName>
</protein>
<name>A0A420WHY4_9PROT</name>
<feature type="transmembrane region" description="Helical" evidence="5">
    <location>
        <begin position="60"/>
        <end position="82"/>
    </location>
</feature>
<dbReference type="PANTHER" id="PTHR32322">
    <property type="entry name" value="INNER MEMBRANE TRANSPORTER"/>
    <property type="match status" value="1"/>
</dbReference>
<keyword evidence="2 5" id="KW-0812">Transmembrane</keyword>
<dbReference type="Gene3D" id="1.10.3730.20">
    <property type="match status" value="2"/>
</dbReference>
<evidence type="ECO:0000256" key="5">
    <source>
        <dbReference type="SAM" id="Phobius"/>
    </source>
</evidence>
<feature type="domain" description="EamA" evidence="6">
    <location>
        <begin position="145"/>
        <end position="279"/>
    </location>
</feature>
<accession>A0A420WHY4</accession>
<comment type="caution">
    <text evidence="7">The sequence shown here is derived from an EMBL/GenBank/DDBJ whole genome shotgun (WGS) entry which is preliminary data.</text>
</comment>
<dbReference type="SUPFAM" id="SSF103481">
    <property type="entry name" value="Multidrug resistance efflux transporter EmrE"/>
    <property type="match status" value="2"/>
</dbReference>
<dbReference type="Proteomes" id="UP000277424">
    <property type="component" value="Unassembled WGS sequence"/>
</dbReference>
<comment type="subcellular location">
    <subcellularLocation>
        <location evidence="1">Membrane</location>
        <topology evidence="1">Multi-pass membrane protein</topology>
    </subcellularLocation>
</comment>
<reference evidence="7 8" key="1">
    <citation type="submission" date="2018-10" db="EMBL/GenBank/DDBJ databases">
        <title>Comparative analysis of microorganisms from saline springs in Andes Mountain Range, Colombia.</title>
        <authorList>
            <person name="Rubin E."/>
        </authorList>
    </citation>
    <scope>NUCLEOTIDE SEQUENCE [LARGE SCALE GENOMIC DNA]</scope>
    <source>
        <strain evidence="7 8">USBA 36</strain>
    </source>
</reference>
<dbReference type="Pfam" id="PF00892">
    <property type="entry name" value="EamA"/>
    <property type="match status" value="2"/>
</dbReference>